<organism evidence="1 2">
    <name type="scientific">Leptotrichia wadei</name>
    <dbReference type="NCBI Taxonomy" id="157687"/>
    <lineage>
        <taxon>Bacteria</taxon>
        <taxon>Fusobacteriati</taxon>
        <taxon>Fusobacteriota</taxon>
        <taxon>Fusobacteriia</taxon>
        <taxon>Fusobacteriales</taxon>
        <taxon>Leptotrichiaceae</taxon>
        <taxon>Leptotrichia</taxon>
    </lineage>
</organism>
<sequence>MGKKFNETLKFLGPEYSVKTVDKEPCIYLKLDKYDFEISGLNSKGSYKAIIYVWNTDNRLDRQDMLYAYSKEELKDILDRLITKYSSI</sequence>
<dbReference type="RefSeq" id="WP_060917170.1">
    <property type="nucleotide sequence ID" value="NZ_KQ959999.1"/>
</dbReference>
<proteinExistence type="predicted"/>
<dbReference type="AlphaFoldDB" id="A0A134ARD8"/>
<comment type="caution">
    <text evidence="1">The sequence shown here is derived from an EMBL/GenBank/DDBJ whole genome shotgun (WGS) entry which is preliminary data.</text>
</comment>
<reference evidence="2" key="1">
    <citation type="submission" date="2016-01" db="EMBL/GenBank/DDBJ databases">
        <authorList>
            <person name="Mitreva M."/>
            <person name="Pepin K.H."/>
            <person name="Mihindukulasuriya K.A."/>
            <person name="Fulton R."/>
            <person name="Fronick C."/>
            <person name="O'Laughlin M."/>
            <person name="Miner T."/>
            <person name="Herter B."/>
            <person name="Rosa B.A."/>
            <person name="Cordes M."/>
            <person name="Tomlinson C."/>
            <person name="Wollam A."/>
            <person name="Palsikar V.B."/>
            <person name="Mardis E.R."/>
            <person name="Wilson R.K."/>
        </authorList>
    </citation>
    <scope>NUCLEOTIDE SEQUENCE [LARGE SCALE GENOMIC DNA]</scope>
    <source>
        <strain evidence="2">KA00185</strain>
    </source>
</reference>
<evidence type="ECO:0000313" key="1">
    <source>
        <dbReference type="EMBL" id="KXB70269.1"/>
    </source>
</evidence>
<name>A0A134ARD8_9FUSO</name>
<dbReference type="Proteomes" id="UP000070483">
    <property type="component" value="Unassembled WGS sequence"/>
</dbReference>
<evidence type="ECO:0000313" key="2">
    <source>
        <dbReference type="Proteomes" id="UP000070483"/>
    </source>
</evidence>
<gene>
    <name evidence="1" type="ORF">HMPREF3180_00063</name>
</gene>
<dbReference type="EMBL" id="LSDD01000004">
    <property type="protein sequence ID" value="KXB70269.1"/>
    <property type="molecule type" value="Genomic_DNA"/>
</dbReference>
<protein>
    <submittedName>
        <fullName evidence="1">Uncharacterized protein</fullName>
    </submittedName>
</protein>
<accession>A0A134ARD8</accession>
<dbReference type="PATRIC" id="fig|157687.3.peg.64"/>
<dbReference type="STRING" id="157687.HMPREF3180_00063"/>
<keyword evidence="2" id="KW-1185">Reference proteome</keyword>